<comment type="caution">
    <text evidence="1">The sequence shown here is derived from an EMBL/GenBank/DDBJ whole genome shotgun (WGS) entry which is preliminary data.</text>
</comment>
<dbReference type="AlphaFoldDB" id="A0A7W3JME1"/>
<proteinExistence type="predicted"/>
<evidence type="ECO:0000313" key="1">
    <source>
        <dbReference type="EMBL" id="MBA8815483.1"/>
    </source>
</evidence>
<dbReference type="EMBL" id="JACGWY010000001">
    <property type="protein sequence ID" value="MBA8815483.1"/>
    <property type="molecule type" value="Genomic_DNA"/>
</dbReference>
<name>A0A7W3JME1_9MICO</name>
<dbReference type="Proteomes" id="UP000526083">
    <property type="component" value="Unassembled WGS sequence"/>
</dbReference>
<sequence length="108" mass="11400">MEHRSELSEADADPRVAEVARACRAAEAETNGLFSAYWLGCRARSPHAPSVVADSLTRADVWATAAVVAGVDDRSWVSKAGTQTGMLVADDGRVARWLGSTVIETVAA</sequence>
<dbReference type="Gene3D" id="3.10.520.10">
    <property type="entry name" value="ApbE-like domains"/>
    <property type="match status" value="1"/>
</dbReference>
<protein>
    <submittedName>
        <fullName evidence="1">Uncharacterized protein</fullName>
    </submittedName>
</protein>
<evidence type="ECO:0000313" key="2">
    <source>
        <dbReference type="Proteomes" id="UP000526083"/>
    </source>
</evidence>
<dbReference type="InterPro" id="IPR003374">
    <property type="entry name" value="ApbE-like_sf"/>
</dbReference>
<keyword evidence="2" id="KW-1185">Reference proteome</keyword>
<accession>A0A7W3JME1</accession>
<organism evidence="1 2">
    <name type="scientific">Microbacterium halimionae</name>
    <dbReference type="NCBI Taxonomy" id="1526413"/>
    <lineage>
        <taxon>Bacteria</taxon>
        <taxon>Bacillati</taxon>
        <taxon>Actinomycetota</taxon>
        <taxon>Actinomycetes</taxon>
        <taxon>Micrococcales</taxon>
        <taxon>Microbacteriaceae</taxon>
        <taxon>Microbacterium</taxon>
    </lineage>
</organism>
<dbReference type="SUPFAM" id="SSF143631">
    <property type="entry name" value="ApbE-like"/>
    <property type="match status" value="1"/>
</dbReference>
<reference evidence="1 2" key="1">
    <citation type="submission" date="2020-07" db="EMBL/GenBank/DDBJ databases">
        <title>Sequencing the genomes of 1000 actinobacteria strains.</title>
        <authorList>
            <person name="Klenk H.-P."/>
        </authorList>
    </citation>
    <scope>NUCLEOTIDE SEQUENCE [LARGE SCALE GENOMIC DNA]</scope>
    <source>
        <strain evidence="1 2">DSM 27576</strain>
    </source>
</reference>
<gene>
    <name evidence="1" type="ORF">FHX48_000535</name>
</gene>
<dbReference type="RefSeq" id="WP_167048347.1">
    <property type="nucleotide sequence ID" value="NZ_JAAOZB010000002.1"/>
</dbReference>